<dbReference type="InterPro" id="IPR027396">
    <property type="entry name" value="DsrEFH-like"/>
</dbReference>
<dbReference type="Proteomes" id="UP000316562">
    <property type="component" value="Unassembled WGS sequence"/>
</dbReference>
<dbReference type="InterPro" id="IPR003787">
    <property type="entry name" value="Sulphur_relay_DsrE/F-like"/>
</dbReference>
<proteinExistence type="predicted"/>
<dbReference type="AlphaFoldDB" id="A0A519BEQ4"/>
<gene>
    <name evidence="1" type="ORF">EVJ46_09530</name>
</gene>
<name>A0A519BEQ4_ACIG2</name>
<accession>A0A519BEQ4</accession>
<dbReference type="EMBL" id="SGBC01000004">
    <property type="protein sequence ID" value="RZD15750.1"/>
    <property type="molecule type" value="Genomic_DNA"/>
</dbReference>
<comment type="caution">
    <text evidence="1">The sequence shown here is derived from an EMBL/GenBank/DDBJ whole genome shotgun (WGS) entry which is preliminary data.</text>
</comment>
<reference evidence="1 2" key="1">
    <citation type="journal article" date="2019" name="ISME J.">
        <title>Insights into ecological role of a new deltaproteobacterial order Candidatus Acidulodesulfobacterales by metagenomics and metatranscriptomics.</title>
        <authorList>
            <person name="Tan S."/>
            <person name="Liu J."/>
            <person name="Fang Y."/>
            <person name="Hedlund B.P."/>
            <person name="Lian Z.H."/>
            <person name="Huang L.Y."/>
            <person name="Li J.T."/>
            <person name="Huang L.N."/>
            <person name="Li W.J."/>
            <person name="Jiang H.C."/>
            <person name="Dong H.L."/>
            <person name="Shu W.S."/>
        </authorList>
    </citation>
    <scope>NUCLEOTIDE SEQUENCE [LARGE SCALE GENOMIC DNA]</scope>
    <source>
        <strain evidence="1">AP2</strain>
    </source>
</reference>
<evidence type="ECO:0000313" key="2">
    <source>
        <dbReference type="Proteomes" id="UP000316562"/>
    </source>
</evidence>
<dbReference type="Pfam" id="PF02635">
    <property type="entry name" value="DsrE"/>
    <property type="match status" value="1"/>
</dbReference>
<evidence type="ECO:0008006" key="3">
    <source>
        <dbReference type="Google" id="ProtNLM"/>
    </source>
</evidence>
<dbReference type="SUPFAM" id="SSF75169">
    <property type="entry name" value="DsrEFH-like"/>
    <property type="match status" value="1"/>
</dbReference>
<sequence length="133" mass="14533">MVINILHKIIILGEIKVSKSKALFVILSGAENHVKVLLGLNMAWRTMNSGAFEDVKLILVGQAEDFIAKTDDKDILEAYEQILNNNIMSHACVVIADAYGVTDILINKKVNMVPSAGGCIAQLMSEGYQPITF</sequence>
<organism evidence="1 2">
    <name type="scientific">Acididesulfobacter guangdongensis</name>
    <dbReference type="NCBI Taxonomy" id="2597225"/>
    <lineage>
        <taxon>Bacteria</taxon>
        <taxon>Deltaproteobacteria</taxon>
        <taxon>Candidatus Acidulodesulfobacterales</taxon>
        <taxon>Candidatus Acididesulfobacter</taxon>
    </lineage>
</organism>
<protein>
    <recommendedName>
        <fullName evidence="3">DsrE family protein</fullName>
    </recommendedName>
</protein>
<evidence type="ECO:0000313" key="1">
    <source>
        <dbReference type="EMBL" id="RZD15750.1"/>
    </source>
</evidence>
<dbReference type="Gene3D" id="3.40.1260.10">
    <property type="entry name" value="DsrEFH-like"/>
    <property type="match status" value="1"/>
</dbReference>